<organism evidence="1 2">
    <name type="scientific">Pluteus cervinus</name>
    <dbReference type="NCBI Taxonomy" id="181527"/>
    <lineage>
        <taxon>Eukaryota</taxon>
        <taxon>Fungi</taxon>
        <taxon>Dikarya</taxon>
        <taxon>Basidiomycota</taxon>
        <taxon>Agaricomycotina</taxon>
        <taxon>Agaricomycetes</taxon>
        <taxon>Agaricomycetidae</taxon>
        <taxon>Agaricales</taxon>
        <taxon>Pluteineae</taxon>
        <taxon>Pluteaceae</taxon>
        <taxon>Pluteus</taxon>
    </lineage>
</organism>
<sequence length="778" mass="89652">MKANLSFFLARDLGARKLKELLGDAFESDAPAQSEGSDGLHGVYASNLSNLAFHGVEDCDGMSAIPCIFGIEERKRDATYDFLVPTDKNIIRIYLMQQTRIVMSRRPKSKIKDLSRVYNLLPIEIFFEIFSHLQALDLYNLCLAGRLFYSSLTGSQASERTWRNAYRQVDHVHWIPPPPPQVSGFHWAHLLFGPPSCSVSAPGLPRCNRLGAVIDFVQRHRVCRDCWLKCYITKCEDPDYQHDHPVWTLVPASRRRLGGGLHHLHYTDYRYYQPQVQKRLLTKRVEITEETVVPSQHLDSLKAEAREREYFAEECRVWSEGIIQRVKEHLHNRTWDVKRRSVRKLIKLGFTALEAESATWVLVRMQHRREITLHRLTPGVWRKIGPLLVKTIQDIRVNKPRNELAQSITKEIKLVDNFLDLYLGAYPLSTQDVLPTTKHLMVSEPIYSAMIEAVSRRMKSKNSEAEPGEGYEKYHDQLSTLIHHWQDDRRSHYANKIPHSWAGSSLSNSGDDIFALATSVFECLDCPTENGKKDPWQAGRALIGWKALNGHFSCTYRDWEDKLEFSEKGAEAARSLAILAGLEARAPLSSDLDSLDYRFTCENCPIARNRHRGYRGHGVWTWRQCVYHFIQMNRVKAAKHLTPRWNRLSPEIAAYFKRREIPVDVLDPAWCCLHCHRGSELTKRYIIQHVISSHQIQIPKADVDYKHTMRAQSSPPRDIGLSEHPTPTQYCCLRCEKPQRRLYAHRAIIPHLLDKHGISDVGEGGDYACIPLYDGHYT</sequence>
<keyword evidence="2" id="KW-1185">Reference proteome</keyword>
<evidence type="ECO:0000313" key="1">
    <source>
        <dbReference type="EMBL" id="TFK63922.1"/>
    </source>
</evidence>
<dbReference type="Proteomes" id="UP000308600">
    <property type="component" value="Unassembled WGS sequence"/>
</dbReference>
<proteinExistence type="predicted"/>
<protein>
    <submittedName>
        <fullName evidence="1">Uncharacterized protein</fullName>
    </submittedName>
</protein>
<name>A0ACD3AGF0_9AGAR</name>
<accession>A0ACD3AGF0</accession>
<dbReference type="EMBL" id="ML208498">
    <property type="protein sequence ID" value="TFK63922.1"/>
    <property type="molecule type" value="Genomic_DNA"/>
</dbReference>
<gene>
    <name evidence="1" type="ORF">BDN72DRAFT_298078</name>
</gene>
<reference evidence="1 2" key="1">
    <citation type="journal article" date="2019" name="Nat. Ecol. Evol.">
        <title>Megaphylogeny resolves global patterns of mushroom evolution.</title>
        <authorList>
            <person name="Varga T."/>
            <person name="Krizsan K."/>
            <person name="Foldi C."/>
            <person name="Dima B."/>
            <person name="Sanchez-Garcia M."/>
            <person name="Sanchez-Ramirez S."/>
            <person name="Szollosi G.J."/>
            <person name="Szarkandi J.G."/>
            <person name="Papp V."/>
            <person name="Albert L."/>
            <person name="Andreopoulos W."/>
            <person name="Angelini C."/>
            <person name="Antonin V."/>
            <person name="Barry K.W."/>
            <person name="Bougher N.L."/>
            <person name="Buchanan P."/>
            <person name="Buyck B."/>
            <person name="Bense V."/>
            <person name="Catcheside P."/>
            <person name="Chovatia M."/>
            <person name="Cooper J."/>
            <person name="Damon W."/>
            <person name="Desjardin D."/>
            <person name="Finy P."/>
            <person name="Geml J."/>
            <person name="Haridas S."/>
            <person name="Hughes K."/>
            <person name="Justo A."/>
            <person name="Karasinski D."/>
            <person name="Kautmanova I."/>
            <person name="Kiss B."/>
            <person name="Kocsube S."/>
            <person name="Kotiranta H."/>
            <person name="LaButti K.M."/>
            <person name="Lechner B.E."/>
            <person name="Liimatainen K."/>
            <person name="Lipzen A."/>
            <person name="Lukacs Z."/>
            <person name="Mihaltcheva S."/>
            <person name="Morgado L.N."/>
            <person name="Niskanen T."/>
            <person name="Noordeloos M.E."/>
            <person name="Ohm R.A."/>
            <person name="Ortiz-Santana B."/>
            <person name="Ovrebo C."/>
            <person name="Racz N."/>
            <person name="Riley R."/>
            <person name="Savchenko A."/>
            <person name="Shiryaev A."/>
            <person name="Soop K."/>
            <person name="Spirin V."/>
            <person name="Szebenyi C."/>
            <person name="Tomsovsky M."/>
            <person name="Tulloss R.E."/>
            <person name="Uehling J."/>
            <person name="Grigoriev I.V."/>
            <person name="Vagvolgyi C."/>
            <person name="Papp T."/>
            <person name="Martin F.M."/>
            <person name="Miettinen O."/>
            <person name="Hibbett D.S."/>
            <person name="Nagy L.G."/>
        </authorList>
    </citation>
    <scope>NUCLEOTIDE SEQUENCE [LARGE SCALE GENOMIC DNA]</scope>
    <source>
        <strain evidence="1 2">NL-1719</strain>
    </source>
</reference>
<evidence type="ECO:0000313" key="2">
    <source>
        <dbReference type="Proteomes" id="UP000308600"/>
    </source>
</evidence>